<evidence type="ECO:0000313" key="2">
    <source>
        <dbReference type="Proteomes" id="UP000004994"/>
    </source>
</evidence>
<protein>
    <submittedName>
        <fullName evidence="1">Protein transport protein SEC23</fullName>
    </submittedName>
</protein>
<dbReference type="PaxDb" id="4081-Solyc12g035800.1.1"/>
<name>A0A3Q7JUU3_SOLLC</name>
<organism evidence="1">
    <name type="scientific">Solanum lycopersicum</name>
    <name type="common">Tomato</name>
    <name type="synonym">Lycopersicon esculentum</name>
    <dbReference type="NCBI Taxonomy" id="4081"/>
    <lineage>
        <taxon>Eukaryota</taxon>
        <taxon>Viridiplantae</taxon>
        <taxon>Streptophyta</taxon>
        <taxon>Embryophyta</taxon>
        <taxon>Tracheophyta</taxon>
        <taxon>Spermatophyta</taxon>
        <taxon>Magnoliopsida</taxon>
        <taxon>eudicotyledons</taxon>
        <taxon>Gunneridae</taxon>
        <taxon>Pentapetalae</taxon>
        <taxon>asterids</taxon>
        <taxon>lamiids</taxon>
        <taxon>Solanales</taxon>
        <taxon>Solanaceae</taxon>
        <taxon>Solanoideae</taxon>
        <taxon>Solaneae</taxon>
        <taxon>Solanum</taxon>
        <taxon>Solanum subgen. Lycopersicon</taxon>
    </lineage>
</organism>
<dbReference type="Proteomes" id="UP000004994">
    <property type="component" value="Chromosome 12"/>
</dbReference>
<dbReference type="EnsemblPlants" id="Solyc12g035800.1.1">
    <property type="protein sequence ID" value="Solyc12g035800.1.1.1"/>
    <property type="gene ID" value="Solyc12g035800.1"/>
</dbReference>
<reference evidence="1" key="2">
    <citation type="submission" date="2019-01" db="UniProtKB">
        <authorList>
            <consortium name="EnsemblPlants"/>
        </authorList>
    </citation>
    <scope>IDENTIFICATION</scope>
    <source>
        <strain evidence="1">cv. Heinz 1706</strain>
    </source>
</reference>
<accession>A0A3Q7JUU3</accession>
<dbReference type="InParanoid" id="A0A3Q7JUU3"/>
<dbReference type="AlphaFoldDB" id="A0A3Q7JUU3"/>
<dbReference type="STRING" id="4081.A0A3Q7JUU3"/>
<keyword evidence="2" id="KW-1185">Reference proteome</keyword>
<proteinExistence type="predicted"/>
<evidence type="ECO:0000313" key="1">
    <source>
        <dbReference type="EnsemblPlants" id="Solyc12g035800.1.1.1"/>
    </source>
</evidence>
<dbReference type="Gramene" id="Solyc12g035800.1.1">
    <property type="protein sequence ID" value="Solyc12g035800.1.1.1"/>
    <property type="gene ID" value="Solyc12g035800.1"/>
</dbReference>
<sequence>MHESQKWHKIFSSLRLHKLNILEASRDWRLGTEIEVAIAIIKGHQLKCLKE</sequence>
<reference evidence="1" key="1">
    <citation type="journal article" date="2012" name="Nature">
        <title>The tomato genome sequence provides insights into fleshy fruit evolution.</title>
        <authorList>
            <consortium name="Tomato Genome Consortium"/>
        </authorList>
    </citation>
    <scope>NUCLEOTIDE SEQUENCE [LARGE SCALE GENOMIC DNA]</scope>
    <source>
        <strain evidence="1">cv. Heinz 1706</strain>
    </source>
</reference>